<evidence type="ECO:0000256" key="1">
    <source>
        <dbReference type="SAM" id="Phobius"/>
    </source>
</evidence>
<organism evidence="2 3">
    <name type="scientific">Ideonella azotifigens</name>
    <dbReference type="NCBI Taxonomy" id="513160"/>
    <lineage>
        <taxon>Bacteria</taxon>
        <taxon>Pseudomonadati</taxon>
        <taxon>Pseudomonadota</taxon>
        <taxon>Betaproteobacteria</taxon>
        <taxon>Burkholderiales</taxon>
        <taxon>Sphaerotilaceae</taxon>
        <taxon>Ideonella</taxon>
    </lineage>
</organism>
<proteinExistence type="predicted"/>
<sequence>MEGAGMLSRVYSTLLGAAAGAMLYLGFDLLGRHGLDHWSIHGPVRWCALIGALVGLIGGPAIAERLWSTATDDVRDDATWTIGMGAVMIVFAIAVGVGMFYASR</sequence>
<evidence type="ECO:0000313" key="3">
    <source>
        <dbReference type="Proteomes" id="UP001500279"/>
    </source>
</evidence>
<keyword evidence="1" id="KW-1133">Transmembrane helix</keyword>
<feature type="transmembrane region" description="Helical" evidence="1">
    <location>
        <begin position="82"/>
        <end position="102"/>
    </location>
</feature>
<protein>
    <recommendedName>
        <fullName evidence="4">GlsB/YeaQ/YmgE family stress response membrane protein</fullName>
    </recommendedName>
</protein>
<dbReference type="Proteomes" id="UP001500279">
    <property type="component" value="Unassembled WGS sequence"/>
</dbReference>
<reference evidence="2 3" key="1">
    <citation type="journal article" date="2019" name="Int. J. Syst. Evol. Microbiol.">
        <title>The Global Catalogue of Microorganisms (GCM) 10K type strain sequencing project: providing services to taxonomists for standard genome sequencing and annotation.</title>
        <authorList>
            <consortium name="The Broad Institute Genomics Platform"/>
            <consortium name="The Broad Institute Genome Sequencing Center for Infectious Disease"/>
            <person name="Wu L."/>
            <person name="Ma J."/>
        </authorList>
    </citation>
    <scope>NUCLEOTIDE SEQUENCE [LARGE SCALE GENOMIC DNA]</scope>
    <source>
        <strain evidence="2 3">JCM 15503</strain>
    </source>
</reference>
<evidence type="ECO:0008006" key="4">
    <source>
        <dbReference type="Google" id="ProtNLM"/>
    </source>
</evidence>
<gene>
    <name evidence="2" type="ORF">GCM10009107_52820</name>
</gene>
<comment type="caution">
    <text evidence="2">The sequence shown here is derived from an EMBL/GenBank/DDBJ whole genome shotgun (WGS) entry which is preliminary data.</text>
</comment>
<accession>A0ABN1KGA4</accession>
<feature type="transmembrane region" description="Helical" evidence="1">
    <location>
        <begin position="43"/>
        <end position="62"/>
    </location>
</feature>
<feature type="transmembrane region" description="Helical" evidence="1">
    <location>
        <begin position="12"/>
        <end position="31"/>
    </location>
</feature>
<dbReference type="EMBL" id="BAAAEW010000042">
    <property type="protein sequence ID" value="GAA0765564.1"/>
    <property type="molecule type" value="Genomic_DNA"/>
</dbReference>
<evidence type="ECO:0000313" key="2">
    <source>
        <dbReference type="EMBL" id="GAA0765564.1"/>
    </source>
</evidence>
<keyword evidence="1" id="KW-0812">Transmembrane</keyword>
<keyword evidence="3" id="KW-1185">Reference proteome</keyword>
<name>A0ABN1KGA4_9BURK</name>
<keyword evidence="1" id="KW-0472">Membrane</keyword>